<accession>A0A2S9Y2I7</accession>
<comment type="subunit">
    <text evidence="3">The glycine cleavage system is composed of four proteins: P, T, L and H.</text>
</comment>
<dbReference type="NCBIfam" id="TIGR00527">
    <property type="entry name" value="gcvH"/>
    <property type="match status" value="1"/>
</dbReference>
<evidence type="ECO:0000256" key="3">
    <source>
        <dbReference type="HAMAP-Rule" id="MF_00272"/>
    </source>
</evidence>
<dbReference type="Proteomes" id="UP000238823">
    <property type="component" value="Unassembled WGS sequence"/>
</dbReference>
<organism evidence="6 7">
    <name type="scientific">Enhygromyxa salina</name>
    <dbReference type="NCBI Taxonomy" id="215803"/>
    <lineage>
        <taxon>Bacteria</taxon>
        <taxon>Pseudomonadati</taxon>
        <taxon>Myxococcota</taxon>
        <taxon>Polyangia</taxon>
        <taxon>Nannocystales</taxon>
        <taxon>Nannocystaceae</taxon>
        <taxon>Enhygromyxa</taxon>
    </lineage>
</organism>
<feature type="domain" description="Lipoyl-binding" evidence="5">
    <location>
        <begin position="24"/>
        <end position="106"/>
    </location>
</feature>
<dbReference type="InterPro" id="IPR033753">
    <property type="entry name" value="GCV_H/Fam206"/>
</dbReference>
<protein>
    <recommendedName>
        <fullName evidence="3">Glycine cleavage system H protein</fullName>
    </recommendedName>
</protein>
<dbReference type="InterPro" id="IPR000089">
    <property type="entry name" value="Biotin_lipoyl"/>
</dbReference>
<proteinExistence type="inferred from homology"/>
<evidence type="ECO:0000256" key="2">
    <source>
        <dbReference type="ARBA" id="ARBA00022823"/>
    </source>
</evidence>
<comment type="cofactor">
    <cofactor evidence="3">
        <name>(R)-lipoate</name>
        <dbReference type="ChEBI" id="CHEBI:83088"/>
    </cofactor>
    <text evidence="3">Binds 1 lipoyl cofactor covalently.</text>
</comment>
<evidence type="ECO:0000313" key="6">
    <source>
        <dbReference type="EMBL" id="PRP99318.1"/>
    </source>
</evidence>
<dbReference type="GO" id="GO:0019464">
    <property type="term" value="P:glycine decarboxylation via glycine cleavage system"/>
    <property type="evidence" value="ECO:0007669"/>
    <property type="project" value="UniProtKB-UniRule"/>
</dbReference>
<dbReference type="PANTHER" id="PTHR11715">
    <property type="entry name" value="GLYCINE CLEAVAGE SYSTEM H PROTEIN"/>
    <property type="match status" value="1"/>
</dbReference>
<dbReference type="RefSeq" id="WP_106093209.1">
    <property type="nucleotide sequence ID" value="NZ_PVNL01000121.1"/>
</dbReference>
<evidence type="ECO:0000256" key="4">
    <source>
        <dbReference type="PIRSR" id="PIRSR617453-50"/>
    </source>
</evidence>
<feature type="modified residue" description="N6-lipoyllysine" evidence="3 4">
    <location>
        <position position="65"/>
    </location>
</feature>
<evidence type="ECO:0000259" key="5">
    <source>
        <dbReference type="PROSITE" id="PS50968"/>
    </source>
</evidence>
<dbReference type="AlphaFoldDB" id="A0A2S9Y2I7"/>
<comment type="function">
    <text evidence="3">The glycine cleavage system catalyzes the degradation of glycine. The H protein shuttles the methylamine group of glycine from the P protein to the T protein.</text>
</comment>
<dbReference type="GO" id="GO:0005829">
    <property type="term" value="C:cytosol"/>
    <property type="evidence" value="ECO:0007669"/>
    <property type="project" value="TreeGrafter"/>
</dbReference>
<evidence type="ECO:0000256" key="1">
    <source>
        <dbReference type="ARBA" id="ARBA00009249"/>
    </source>
</evidence>
<name>A0A2S9Y2I7_9BACT</name>
<dbReference type="GO" id="GO:0009249">
    <property type="term" value="P:protein lipoylation"/>
    <property type="evidence" value="ECO:0007669"/>
    <property type="project" value="TreeGrafter"/>
</dbReference>
<dbReference type="PANTHER" id="PTHR11715:SF3">
    <property type="entry name" value="GLYCINE CLEAVAGE SYSTEM H PROTEIN-RELATED"/>
    <property type="match status" value="1"/>
</dbReference>
<dbReference type="SUPFAM" id="SSF51230">
    <property type="entry name" value="Single hybrid motif"/>
    <property type="match status" value="1"/>
</dbReference>
<dbReference type="InterPro" id="IPR017453">
    <property type="entry name" value="GCV_H_sub"/>
</dbReference>
<comment type="similarity">
    <text evidence="1 3">Belongs to the GcvH family.</text>
</comment>
<dbReference type="InterPro" id="IPR011053">
    <property type="entry name" value="Single_hybrid_motif"/>
</dbReference>
<reference evidence="6 7" key="1">
    <citation type="submission" date="2018-03" db="EMBL/GenBank/DDBJ databases">
        <title>Draft Genome Sequences of the Obligatory Marine Myxobacteria Enhygromyxa salina SWB007.</title>
        <authorList>
            <person name="Poehlein A."/>
            <person name="Moghaddam J.A."/>
            <person name="Harms H."/>
            <person name="Alanjari M."/>
            <person name="Koenig G.M."/>
            <person name="Daniel R."/>
            <person name="Schaeberle T.F."/>
        </authorList>
    </citation>
    <scope>NUCLEOTIDE SEQUENCE [LARGE SCALE GENOMIC DNA]</scope>
    <source>
        <strain evidence="6 7">SWB007</strain>
    </source>
</reference>
<comment type="caution">
    <text evidence="6">The sequence shown here is derived from an EMBL/GenBank/DDBJ whole genome shotgun (WGS) entry which is preliminary data.</text>
</comment>
<dbReference type="EMBL" id="PVNL01000121">
    <property type="protein sequence ID" value="PRP99318.1"/>
    <property type="molecule type" value="Genomic_DNA"/>
</dbReference>
<dbReference type="PROSITE" id="PS50968">
    <property type="entry name" value="BIOTINYL_LIPOYL"/>
    <property type="match status" value="1"/>
</dbReference>
<dbReference type="Pfam" id="PF01597">
    <property type="entry name" value="GCV_H"/>
    <property type="match status" value="1"/>
</dbReference>
<dbReference type="CDD" id="cd06848">
    <property type="entry name" value="GCS_H"/>
    <property type="match status" value="1"/>
</dbReference>
<dbReference type="HAMAP" id="MF_00272">
    <property type="entry name" value="GcvH"/>
    <property type="match status" value="1"/>
</dbReference>
<evidence type="ECO:0000313" key="7">
    <source>
        <dbReference type="Proteomes" id="UP000238823"/>
    </source>
</evidence>
<dbReference type="Gene3D" id="2.40.50.100">
    <property type="match status" value="1"/>
</dbReference>
<gene>
    <name evidence="3 6" type="primary">gcvH</name>
    <name evidence="6" type="ORF">ENSA7_63600</name>
</gene>
<dbReference type="InterPro" id="IPR002930">
    <property type="entry name" value="GCV_H"/>
</dbReference>
<sequence length="127" mass="13969">MSELPENLRYTKDHEWARRNDDGTITVGITAHAVGQLGDITAVSLPDVGEALEAGERFGDIDSVKAVSDLYAPITGEVVEVNRALDNEPEIINSEPYTEGWMIRIRPAEGVDLGEMLDAEAYRQLLD</sequence>
<dbReference type="GO" id="GO:0005960">
    <property type="term" value="C:glycine cleavage complex"/>
    <property type="evidence" value="ECO:0007669"/>
    <property type="project" value="InterPro"/>
</dbReference>
<keyword evidence="2 3" id="KW-0450">Lipoyl</keyword>
<dbReference type="OrthoDB" id="9796712at2"/>
<dbReference type="NCBIfam" id="NF002270">
    <property type="entry name" value="PRK01202.1"/>
    <property type="match status" value="1"/>
</dbReference>